<organism evidence="3 4">
    <name type="scientific">Roseibacillus ishigakijimensis</name>
    <dbReference type="NCBI Taxonomy" id="454146"/>
    <lineage>
        <taxon>Bacteria</taxon>
        <taxon>Pseudomonadati</taxon>
        <taxon>Verrucomicrobiota</taxon>
        <taxon>Verrucomicrobiia</taxon>
        <taxon>Verrucomicrobiales</taxon>
        <taxon>Verrucomicrobiaceae</taxon>
        <taxon>Roseibacillus</taxon>
    </lineage>
</organism>
<dbReference type="AlphaFoldDB" id="A0A934VLK0"/>
<evidence type="ECO:0000256" key="1">
    <source>
        <dbReference type="SAM" id="SignalP"/>
    </source>
</evidence>
<gene>
    <name evidence="3" type="ORF">JIN78_03885</name>
</gene>
<dbReference type="Proteomes" id="UP000604083">
    <property type="component" value="Unassembled WGS sequence"/>
</dbReference>
<sequence>MRLSSLLLALVLLTCLPSCSLVPAQIKRMAHSNDHALAHSEEGALLQLALSEDEEADHALAHFVEKWKEAGRGERDTIVLPGESQPWTVHFESHPQPDFSFKFYDQLLPAEDFRVVKLPHFKRKGRGASLVGLRENKGELPIEKFYPPHGITRPLTAFISQTGPREASIYLACPLLHEDVPGPSRVPLAADFSVAWAAFLERTGSLWRTGVTDVLTRKSDRPPQLYLMEPYDPDKQPLIMIHGLLSTALAWAKVSNEMWGDPEIQKRYQIWHYQYNTSAPSLYSSRQLRNQLKELRQLLDPEGDDYASRHITLLTHSMGGLVGKALVVEPRDTFWKAAFQVPPEQLKLSPEDRQKLTNAFEWKSEKAIGRIIFCNVPHRGSSYADNLIGKLGRLIAAPPRPFQEFYQRISADNPGVFTPAYAALGKGQLDSVSSLSPRQPTLQILDTLPPAHPVIYHSIIGTRGRKGPVEKSSDGVVTWQSSHFPRAVSEKLIPAGHGAFHHPEAIAEMKRILKLRDGQRE</sequence>
<protein>
    <submittedName>
        <fullName evidence="3">Alpha/beta hydrolase</fullName>
    </submittedName>
</protein>
<dbReference type="EMBL" id="JAENIO010000006">
    <property type="protein sequence ID" value="MBK1833191.1"/>
    <property type="molecule type" value="Genomic_DNA"/>
</dbReference>
<dbReference type="GO" id="GO:0016787">
    <property type="term" value="F:hydrolase activity"/>
    <property type="evidence" value="ECO:0007669"/>
    <property type="project" value="UniProtKB-KW"/>
</dbReference>
<keyword evidence="1" id="KW-0732">Signal</keyword>
<reference evidence="3" key="1">
    <citation type="submission" date="2021-01" db="EMBL/GenBank/DDBJ databases">
        <title>Modified the classification status of verrucomicrobia.</title>
        <authorList>
            <person name="Feng X."/>
        </authorList>
    </citation>
    <scope>NUCLEOTIDE SEQUENCE</scope>
    <source>
        <strain evidence="3">KCTC 12986</strain>
    </source>
</reference>
<evidence type="ECO:0000313" key="3">
    <source>
        <dbReference type="EMBL" id="MBK1833191.1"/>
    </source>
</evidence>
<dbReference type="Gene3D" id="3.40.50.1820">
    <property type="entry name" value="alpha/beta hydrolase"/>
    <property type="match status" value="1"/>
</dbReference>
<dbReference type="SUPFAM" id="SSF53474">
    <property type="entry name" value="alpha/beta-Hydrolases"/>
    <property type="match status" value="1"/>
</dbReference>
<name>A0A934VLK0_9BACT</name>
<keyword evidence="3" id="KW-0378">Hydrolase</keyword>
<keyword evidence="4" id="KW-1185">Reference proteome</keyword>
<feature type="chain" id="PRO_5036882574" evidence="1">
    <location>
        <begin position="21"/>
        <end position="521"/>
    </location>
</feature>
<proteinExistence type="predicted"/>
<dbReference type="Pfam" id="PF12697">
    <property type="entry name" value="Abhydrolase_6"/>
    <property type="match status" value="1"/>
</dbReference>
<evidence type="ECO:0000259" key="2">
    <source>
        <dbReference type="Pfam" id="PF12697"/>
    </source>
</evidence>
<feature type="domain" description="AB hydrolase-1" evidence="2">
    <location>
        <begin position="238"/>
        <end position="508"/>
    </location>
</feature>
<comment type="caution">
    <text evidence="3">The sequence shown here is derived from an EMBL/GenBank/DDBJ whole genome shotgun (WGS) entry which is preliminary data.</text>
</comment>
<feature type="signal peptide" evidence="1">
    <location>
        <begin position="1"/>
        <end position="20"/>
    </location>
</feature>
<evidence type="ECO:0000313" key="4">
    <source>
        <dbReference type="Proteomes" id="UP000604083"/>
    </source>
</evidence>
<dbReference type="RefSeq" id="WP_200390624.1">
    <property type="nucleotide sequence ID" value="NZ_JAENIO010000006.1"/>
</dbReference>
<dbReference type="InterPro" id="IPR000073">
    <property type="entry name" value="AB_hydrolase_1"/>
</dbReference>
<dbReference type="InterPro" id="IPR029058">
    <property type="entry name" value="AB_hydrolase_fold"/>
</dbReference>
<accession>A0A934VLK0</accession>